<evidence type="ECO:0000313" key="5">
    <source>
        <dbReference type="EMBL" id="ORX78953.1"/>
    </source>
</evidence>
<protein>
    <recommendedName>
        <fullName evidence="4">ELYS-like domain-containing protein</fullName>
    </recommendedName>
</protein>
<dbReference type="AlphaFoldDB" id="A0A1Y1WZN6"/>
<dbReference type="Pfam" id="PF13934">
    <property type="entry name" value="ELYS"/>
    <property type="match status" value="1"/>
</dbReference>
<evidence type="ECO:0000313" key="6">
    <source>
        <dbReference type="Proteomes" id="UP000193920"/>
    </source>
</evidence>
<dbReference type="OrthoDB" id="2128723at2759"/>
<keyword evidence="6" id="KW-1185">Reference proteome</keyword>
<feature type="compositionally biased region" description="Polar residues" evidence="3">
    <location>
        <begin position="768"/>
        <end position="797"/>
    </location>
</feature>
<evidence type="ECO:0000256" key="2">
    <source>
        <dbReference type="ARBA" id="ARBA00023242"/>
    </source>
</evidence>
<evidence type="ECO:0000256" key="1">
    <source>
        <dbReference type="ARBA" id="ARBA00004123"/>
    </source>
</evidence>
<dbReference type="STRING" id="1754190.A0A1Y1WZN6"/>
<reference evidence="5 6" key="1">
    <citation type="submission" date="2016-08" db="EMBL/GenBank/DDBJ databases">
        <title>A Parts List for Fungal Cellulosomes Revealed by Comparative Genomics.</title>
        <authorList>
            <consortium name="DOE Joint Genome Institute"/>
            <person name="Haitjema C.H."/>
            <person name="Gilmore S.P."/>
            <person name="Henske J.K."/>
            <person name="Solomon K.V."/>
            <person name="De Groot R."/>
            <person name="Kuo A."/>
            <person name="Mondo S.J."/>
            <person name="Salamov A.A."/>
            <person name="Labutti K."/>
            <person name="Zhao Z."/>
            <person name="Chiniquy J."/>
            <person name="Barry K."/>
            <person name="Brewer H.M."/>
            <person name="Purvine S.O."/>
            <person name="Wright A.T."/>
            <person name="Boxma B."/>
            <person name="Van Alen T."/>
            <person name="Hackstein J.H."/>
            <person name="Baker S.E."/>
            <person name="Grigoriev I.V."/>
            <person name="O'Malley M.A."/>
        </authorList>
    </citation>
    <scope>NUCLEOTIDE SEQUENCE [LARGE SCALE GENOMIC DNA]</scope>
    <source>
        <strain evidence="5 6">G1</strain>
    </source>
</reference>
<feature type="region of interest" description="Disordered" evidence="3">
    <location>
        <begin position="766"/>
        <end position="827"/>
    </location>
</feature>
<comment type="subcellular location">
    <subcellularLocation>
        <location evidence="1">Nucleus</location>
    </subcellularLocation>
</comment>
<feature type="region of interest" description="Disordered" evidence="3">
    <location>
        <begin position="548"/>
        <end position="568"/>
    </location>
</feature>
<name>A0A1Y1WZN6_9FUNG</name>
<accession>A0A1Y1WZN6</accession>
<dbReference type="InterPro" id="IPR025151">
    <property type="entry name" value="ELYS_dom"/>
</dbReference>
<evidence type="ECO:0000256" key="3">
    <source>
        <dbReference type="SAM" id="MobiDB-lite"/>
    </source>
</evidence>
<keyword evidence="2" id="KW-0539">Nucleus</keyword>
<feature type="compositionally biased region" description="Low complexity" evidence="3">
    <location>
        <begin position="798"/>
        <end position="813"/>
    </location>
</feature>
<organism evidence="5 6">
    <name type="scientific">Neocallimastix californiae</name>
    <dbReference type="NCBI Taxonomy" id="1754190"/>
    <lineage>
        <taxon>Eukaryota</taxon>
        <taxon>Fungi</taxon>
        <taxon>Fungi incertae sedis</taxon>
        <taxon>Chytridiomycota</taxon>
        <taxon>Chytridiomycota incertae sedis</taxon>
        <taxon>Neocallimastigomycetes</taxon>
        <taxon>Neocallimastigales</taxon>
        <taxon>Neocallimastigaceae</taxon>
        <taxon>Neocallimastix</taxon>
    </lineage>
</organism>
<gene>
    <name evidence="5" type="ORF">LY90DRAFT_679767</name>
</gene>
<feature type="domain" description="ELYS-like" evidence="4">
    <location>
        <begin position="273"/>
        <end position="481"/>
    </location>
</feature>
<feature type="compositionally biased region" description="Basic residues" evidence="3">
    <location>
        <begin position="817"/>
        <end position="827"/>
    </location>
</feature>
<dbReference type="EMBL" id="MCOG01001551">
    <property type="protein sequence ID" value="ORX78953.1"/>
    <property type="molecule type" value="Genomic_DNA"/>
</dbReference>
<dbReference type="Proteomes" id="UP000193920">
    <property type="component" value="Unassembled WGS sequence"/>
</dbReference>
<comment type="caution">
    <text evidence="5">The sequence shown here is derived from an EMBL/GenBank/DDBJ whole genome shotgun (WGS) entry which is preliminary data.</text>
</comment>
<sequence>MSTSTNEIVSDLIKMPRRLRNNSVILNKKSWSFYQIDVEYGKISALETCIEENQPILFVAFSQGRIISYYLIVDESLNTSLEMNKEYTTSDVLSSICSVIYKNRKLYITSGSYTEYDYSRNISITVLDLTDENAQTIEFPETPGKIEVASLSQDESFLYVAYIYKAKTILKIISIEIMREVSELDITQTYFTPATTAVSLRILGINNYSNGMCCDILYLTKYVGYTDDDCIQNPSLKIPCVNLPEELISAPSLYTDEQRKSINIVRKRMNDSKLFIDLLLETTNIDAKYPFITYDDLKDVQNQLFKDDIYNLTGHCIIYYILKDLNCNYDEYAKQWSILPHYLIAINGYWSLDHQDIKEAFNYLWNPLIEIDWPEKIIQLLYDQKYYNEACRFIQITKTSITSEIGIELQMKLYLKTSILDAFLFQRKYNYFKRKDGSDLFTLFLQYCFEDEVPNSSLINNIRKFPYNKSEETQLIKYMRQSDKKLCKDFLLMYYIYHGKYIEAIRFYEENKKSSILVTDIHQEEREALIQNLKLLLPKVQRTMLEIENEEKGSSDSKQISKPVDDNAMDIDNDNSKYVMERLNSLNSSNEIPVPLSSSKLIHDSNHHDQKILLKALRDQMINNNNSSFENPDSISETKEQSILFSLPPSIPDNICINYEFNDSNNKNLANSENIQSTDVILNNLSPFKFKQNKEIKETNKQGPLISKPDNENTLNSKIHSNGLKRVISEEDDDDKDSINDHENTMDKPMEVRKIDSYHSRIKKRNTLSETTKVNKSPTTNLYSTNDASRTHGNQKMSTTTTIPSTLSTTPSSGQKSSRKTLKILSE</sequence>
<evidence type="ECO:0000259" key="4">
    <source>
        <dbReference type="Pfam" id="PF13934"/>
    </source>
</evidence>
<dbReference type="GO" id="GO:0005634">
    <property type="term" value="C:nucleus"/>
    <property type="evidence" value="ECO:0007669"/>
    <property type="project" value="UniProtKB-SubCell"/>
</dbReference>
<proteinExistence type="predicted"/>